<reference evidence="1 2" key="1">
    <citation type="journal article" date="2023" name="Plants (Basel)">
        <title>Bridging the Gap: Combining Genomics and Transcriptomics Approaches to Understand Stylosanthes scabra, an Orphan Legume from the Brazilian Caatinga.</title>
        <authorList>
            <person name="Ferreira-Neto J.R.C."/>
            <person name="da Silva M.D."/>
            <person name="Binneck E."/>
            <person name="de Melo N.F."/>
            <person name="da Silva R.H."/>
            <person name="de Melo A.L.T.M."/>
            <person name="Pandolfi V."/>
            <person name="Bustamante F.O."/>
            <person name="Brasileiro-Vidal A.C."/>
            <person name="Benko-Iseppon A.M."/>
        </authorList>
    </citation>
    <scope>NUCLEOTIDE SEQUENCE [LARGE SCALE GENOMIC DNA]</scope>
    <source>
        <tissue evidence="1">Leaves</tissue>
    </source>
</reference>
<dbReference type="Proteomes" id="UP001341840">
    <property type="component" value="Unassembled WGS sequence"/>
</dbReference>
<protein>
    <submittedName>
        <fullName evidence="1">Uncharacterized protein</fullName>
    </submittedName>
</protein>
<keyword evidence="2" id="KW-1185">Reference proteome</keyword>
<organism evidence="1 2">
    <name type="scientific">Stylosanthes scabra</name>
    <dbReference type="NCBI Taxonomy" id="79078"/>
    <lineage>
        <taxon>Eukaryota</taxon>
        <taxon>Viridiplantae</taxon>
        <taxon>Streptophyta</taxon>
        <taxon>Embryophyta</taxon>
        <taxon>Tracheophyta</taxon>
        <taxon>Spermatophyta</taxon>
        <taxon>Magnoliopsida</taxon>
        <taxon>eudicotyledons</taxon>
        <taxon>Gunneridae</taxon>
        <taxon>Pentapetalae</taxon>
        <taxon>rosids</taxon>
        <taxon>fabids</taxon>
        <taxon>Fabales</taxon>
        <taxon>Fabaceae</taxon>
        <taxon>Papilionoideae</taxon>
        <taxon>50 kb inversion clade</taxon>
        <taxon>dalbergioids sensu lato</taxon>
        <taxon>Dalbergieae</taxon>
        <taxon>Pterocarpus clade</taxon>
        <taxon>Stylosanthes</taxon>
    </lineage>
</organism>
<dbReference type="EMBL" id="JASCZI010151594">
    <property type="protein sequence ID" value="MED6173638.1"/>
    <property type="molecule type" value="Genomic_DNA"/>
</dbReference>
<accession>A0ABU6VLU7</accession>
<evidence type="ECO:0000313" key="2">
    <source>
        <dbReference type="Proteomes" id="UP001341840"/>
    </source>
</evidence>
<evidence type="ECO:0000313" key="1">
    <source>
        <dbReference type="EMBL" id="MED6173638.1"/>
    </source>
</evidence>
<sequence>MKIKGYAEKRGIRAIATTASVTVQKDAHSFKSVANYNWYAFDSLIGTRRMFFFFQWADTFSKPVVSELAKLKRKVVLLNFRSVVAERRFKAALMVGVYFKK</sequence>
<comment type="caution">
    <text evidence="1">The sequence shown here is derived from an EMBL/GenBank/DDBJ whole genome shotgun (WGS) entry which is preliminary data.</text>
</comment>
<name>A0ABU6VLU7_9FABA</name>
<gene>
    <name evidence="1" type="ORF">PIB30_061560</name>
</gene>
<proteinExistence type="predicted"/>